<feature type="binding site" evidence="4">
    <location>
        <position position="201"/>
    </location>
    <ligand>
        <name>a divalent metal cation</name>
        <dbReference type="ChEBI" id="CHEBI:60240"/>
        <label>1</label>
    </ligand>
</feature>
<name>A0A7C3GUX9_9BACT</name>
<evidence type="ECO:0000256" key="3">
    <source>
        <dbReference type="ARBA" id="ARBA00022801"/>
    </source>
</evidence>
<comment type="similarity">
    <text evidence="1">Belongs to the metallo-dependent hydrolases superfamily. TatD-type hydrolase family.</text>
</comment>
<dbReference type="GO" id="GO:0016788">
    <property type="term" value="F:hydrolase activity, acting on ester bonds"/>
    <property type="evidence" value="ECO:0007669"/>
    <property type="project" value="InterPro"/>
</dbReference>
<dbReference type="CDD" id="cd01310">
    <property type="entry name" value="TatD_DNAse"/>
    <property type="match status" value="1"/>
</dbReference>
<evidence type="ECO:0000313" key="5">
    <source>
        <dbReference type="EMBL" id="HFC97884.1"/>
    </source>
</evidence>
<dbReference type="GO" id="GO:0005829">
    <property type="term" value="C:cytosol"/>
    <property type="evidence" value="ECO:0007669"/>
    <property type="project" value="TreeGrafter"/>
</dbReference>
<feature type="binding site" evidence="4">
    <location>
        <position position="128"/>
    </location>
    <ligand>
        <name>a divalent metal cation</name>
        <dbReference type="ChEBI" id="CHEBI:60240"/>
        <label>2</label>
    </ligand>
</feature>
<feature type="binding site" evidence="4">
    <location>
        <position position="92"/>
    </location>
    <ligand>
        <name>a divalent metal cation</name>
        <dbReference type="ChEBI" id="CHEBI:60240"/>
        <label>1</label>
    </ligand>
</feature>
<dbReference type="EMBL" id="DRMH01000072">
    <property type="protein sequence ID" value="HFC97884.1"/>
    <property type="molecule type" value="Genomic_DNA"/>
</dbReference>
<feature type="binding site" evidence="4">
    <location>
        <position position="151"/>
    </location>
    <ligand>
        <name>a divalent metal cation</name>
        <dbReference type="ChEBI" id="CHEBI:60240"/>
        <label>2</label>
    </ligand>
</feature>
<reference evidence="5" key="1">
    <citation type="journal article" date="2020" name="mSystems">
        <title>Genome- and Community-Level Interaction Insights into Carbon Utilization and Element Cycling Functions of Hydrothermarchaeota in Hydrothermal Sediment.</title>
        <authorList>
            <person name="Zhou Z."/>
            <person name="Liu Y."/>
            <person name="Xu W."/>
            <person name="Pan J."/>
            <person name="Luo Z.H."/>
            <person name="Li M."/>
        </authorList>
    </citation>
    <scope>NUCLEOTIDE SEQUENCE [LARGE SCALE GENOMIC DNA]</scope>
    <source>
        <strain evidence="5">HyVt-483</strain>
    </source>
</reference>
<dbReference type="FunFam" id="3.20.20.140:FF:000005">
    <property type="entry name" value="TatD family hydrolase"/>
    <property type="match status" value="1"/>
</dbReference>
<dbReference type="InterPro" id="IPR015991">
    <property type="entry name" value="TatD/YcfH-like"/>
</dbReference>
<proteinExistence type="inferred from homology"/>
<keyword evidence="3" id="KW-0378">Hydrolase</keyword>
<organism evidence="5">
    <name type="scientific">Thermosulfurimonas dismutans</name>
    <dbReference type="NCBI Taxonomy" id="999894"/>
    <lineage>
        <taxon>Bacteria</taxon>
        <taxon>Pseudomonadati</taxon>
        <taxon>Thermodesulfobacteriota</taxon>
        <taxon>Thermodesulfobacteria</taxon>
        <taxon>Thermodesulfobacteriales</taxon>
        <taxon>Thermodesulfobacteriaceae</taxon>
        <taxon>Thermosulfurimonas</taxon>
    </lineage>
</organism>
<dbReference type="Pfam" id="PF01026">
    <property type="entry name" value="TatD_DNase"/>
    <property type="match status" value="1"/>
</dbReference>
<dbReference type="InterPro" id="IPR018228">
    <property type="entry name" value="DNase_TatD-rel_CS"/>
</dbReference>
<evidence type="ECO:0000256" key="1">
    <source>
        <dbReference type="ARBA" id="ARBA00009275"/>
    </source>
</evidence>
<dbReference type="PANTHER" id="PTHR46124">
    <property type="entry name" value="D-AMINOACYL-TRNA DEACYLASE"/>
    <property type="match status" value="1"/>
</dbReference>
<accession>A0A7C3GUX9</accession>
<evidence type="ECO:0000256" key="4">
    <source>
        <dbReference type="PIRSR" id="PIRSR005902-1"/>
    </source>
</evidence>
<dbReference type="NCBIfam" id="TIGR00010">
    <property type="entry name" value="YchF/TatD family DNA exonuclease"/>
    <property type="match status" value="1"/>
</dbReference>
<dbReference type="Proteomes" id="UP000886043">
    <property type="component" value="Unassembled WGS sequence"/>
</dbReference>
<gene>
    <name evidence="5" type="ORF">ENJ40_05440</name>
</gene>
<dbReference type="GO" id="GO:0004536">
    <property type="term" value="F:DNA nuclease activity"/>
    <property type="evidence" value="ECO:0007669"/>
    <property type="project" value="InterPro"/>
</dbReference>
<comment type="caution">
    <text evidence="5">The sequence shown here is derived from an EMBL/GenBank/DDBJ whole genome shotgun (WGS) entry which is preliminary data.</text>
</comment>
<dbReference type="InterPro" id="IPR001130">
    <property type="entry name" value="TatD-like"/>
</dbReference>
<dbReference type="PIRSF" id="PIRSF005902">
    <property type="entry name" value="DNase_TatD"/>
    <property type="match status" value="1"/>
</dbReference>
<dbReference type="AlphaFoldDB" id="A0A7C3GUX9"/>
<dbReference type="PROSITE" id="PS01137">
    <property type="entry name" value="TATD_1"/>
    <property type="match status" value="1"/>
</dbReference>
<dbReference type="Gene3D" id="3.20.20.140">
    <property type="entry name" value="Metal-dependent hydrolases"/>
    <property type="match status" value="1"/>
</dbReference>
<dbReference type="PANTHER" id="PTHR46124:SF2">
    <property type="entry name" value="D-AMINOACYL-TRNA DEACYLASE"/>
    <property type="match status" value="1"/>
</dbReference>
<keyword evidence="2 4" id="KW-0479">Metal-binding</keyword>
<dbReference type="InterPro" id="IPR032466">
    <property type="entry name" value="Metal_Hydrolase"/>
</dbReference>
<feature type="binding site" evidence="4">
    <location>
        <position position="9"/>
    </location>
    <ligand>
        <name>a divalent metal cation</name>
        <dbReference type="ChEBI" id="CHEBI:60240"/>
        <label>1</label>
    </ligand>
</feature>
<protein>
    <submittedName>
        <fullName evidence="5">TatD family deoxyribonuclease</fullName>
    </submittedName>
</protein>
<dbReference type="GO" id="GO:0046872">
    <property type="term" value="F:metal ion binding"/>
    <property type="evidence" value="ECO:0007669"/>
    <property type="project" value="UniProtKB-KW"/>
</dbReference>
<evidence type="ECO:0000256" key="2">
    <source>
        <dbReference type="ARBA" id="ARBA00022723"/>
    </source>
</evidence>
<sequence length="252" mass="28622">MELIDTHAHLNLGTSYRDLPEVLKRAREAEVRAIVVVGIDLKTSRKALELARDHPHYLYPAVGVHPHEVKKLTEGDYKELESLAGQAVALGEIGLDWVKEYSPRKEQMEHFERQLDLARRLGLPVILHVREAYAEALEILRKYAPHPMVFHCFAGGLKEAREVLDLGGFLSVTGIVTFPKAENIREVVRYVPLESLMLETDCPFLSPVPFRGKRNEPAYVRYICARVAEIKGVPVEECAWQTTLTARRFFGI</sequence>
<dbReference type="PROSITE" id="PS01091">
    <property type="entry name" value="TATD_3"/>
    <property type="match status" value="1"/>
</dbReference>
<dbReference type="SUPFAM" id="SSF51556">
    <property type="entry name" value="Metallo-dependent hydrolases"/>
    <property type="match status" value="1"/>
</dbReference>
<feature type="binding site" evidence="4">
    <location>
        <position position="7"/>
    </location>
    <ligand>
        <name>a divalent metal cation</name>
        <dbReference type="ChEBI" id="CHEBI:60240"/>
        <label>1</label>
    </ligand>
</feature>